<dbReference type="Proteomes" id="UP000674938">
    <property type="component" value="Unassembled WGS sequence"/>
</dbReference>
<evidence type="ECO:0000259" key="1">
    <source>
        <dbReference type="Pfam" id="PF13731"/>
    </source>
</evidence>
<dbReference type="EMBL" id="JAEEGA010000024">
    <property type="protein sequence ID" value="MBP1044260.1"/>
    <property type="molecule type" value="Genomic_DNA"/>
</dbReference>
<evidence type="ECO:0000313" key="3">
    <source>
        <dbReference type="Proteomes" id="UP000674938"/>
    </source>
</evidence>
<dbReference type="InterPro" id="IPR027994">
    <property type="entry name" value="WxL_dom"/>
</dbReference>
<dbReference type="Pfam" id="PF13731">
    <property type="entry name" value="WxL"/>
    <property type="match status" value="1"/>
</dbReference>
<keyword evidence="3" id="KW-1185">Reference proteome</keyword>
<comment type="caution">
    <text evidence="2">The sequence shown here is derived from an EMBL/GenBank/DDBJ whole genome shotgun (WGS) entry which is preliminary data.</text>
</comment>
<organism evidence="2 3">
    <name type="scientific">Vagococcus allomyrinae</name>
    <dbReference type="NCBI Taxonomy" id="2794353"/>
    <lineage>
        <taxon>Bacteria</taxon>
        <taxon>Bacillati</taxon>
        <taxon>Bacillota</taxon>
        <taxon>Bacilli</taxon>
        <taxon>Lactobacillales</taxon>
        <taxon>Enterococcaceae</taxon>
        <taxon>Vagococcus</taxon>
    </lineage>
</organism>
<reference evidence="2" key="1">
    <citation type="submission" date="2020-12" db="EMBL/GenBank/DDBJ databases">
        <title>Vagococcus allomyrinae sp. nov. and Enterococcus lavae sp. nov., isolated from the larvae of Allomyrina dichotoma.</title>
        <authorList>
            <person name="Lee S.D."/>
        </authorList>
    </citation>
    <scope>NUCLEOTIDE SEQUENCE</scope>
    <source>
        <strain evidence="2">BWB3-3</strain>
    </source>
</reference>
<dbReference type="InterPro" id="IPR046776">
    <property type="entry name" value="Pectate_lyase_5"/>
</dbReference>
<name>A0A940PG55_9ENTE</name>
<evidence type="ECO:0000313" key="2">
    <source>
        <dbReference type="EMBL" id="MBP1044260.1"/>
    </source>
</evidence>
<protein>
    <submittedName>
        <fullName evidence="2">WxL domain-containing protein</fullName>
    </submittedName>
</protein>
<dbReference type="RefSeq" id="WP_209532594.1">
    <property type="nucleotide sequence ID" value="NZ_JAEEGA010000024.1"/>
</dbReference>
<dbReference type="Pfam" id="PF20585">
    <property type="entry name" value="Pectate_lyase_5"/>
    <property type="match status" value="1"/>
</dbReference>
<sequence>MNIRDRTCVAKVGALFLGIVMLIFWGQPVLASAPEIPVATNVVQVSTWGEFETALGDSAVDQIDVMADLTANRTYTAAGRTVTINGGTGANKRTINMGAYSINLAAPDGSNMLSIYNIAFVGSSATAPVITHAAATGLNWILNIKKTTINTAGNVKRLATLNYGTIYFSEGVDFYSGSVVNPMIQAKNVYIEDDFKYVAGTGPTYLAANFNTNNQPNGVFDISNSTVNVTTAGDFFGNSATATVGTRMKVSDSTLNMIYARSLYLGTSSTNVEFENTVTSVGNVTGHLISTNTAGAGITGNFTNSPFTGTTSGSIIRSGAATSPVEAIFKGSPITITNLGGVAQAANVATTTTANFEQSNIITDVLNGPIVSGGEVDSKWDESDIEIKNNLTQPVFSVLGTGTPISKITFNGTKFYARQSTATNISLFSLGRSTNVTVDNGSFDIDIAGRAFDYGAGSFGSELRLINGTNFTMKNRVSTMFSSLATNTLAGVGFLLEIDGENTIVNLLSASTQLSNGNDNGGVIKITSPNARVKVSNKAELYIKTTQAKSPSQLDIGSRSGELDISGESKVVLSKTDGTDAAGYNLNMGGSQADANEGTKVNIRGGSILKADSAGISPTINIQGGPSNFNISEASNLSVHNKASVTGVFGQNAAYSISSSVGAGDVTHVFDVVDENSSINIAADNGQAFVGSNVRNTLKMMAGDDTYLVIRGKPYETNALITSYRTQLSFGKMKYFDLWNTNNLRSDFGRLFMSYQAASFDTLENHMSMWVKPVLSVNPKASFANVSVSASGQNLQTINSPTTPSLATFLAANPIASIGRINGNNQRAQINDIRIPTNADKHIWLHASVPEGISEGNRDAFTDEVTVRVAVRHADGSLDFEAVGKSIGDNTSVYGEDKKGMVKIDIPEGKFIQSGQKVQVLSAWRGAETADSPDSIVSLPTDIATEVTAIDVTPPNKAMTIIDLDNSTKQLSGESDENGAKVFVKVNNEWLKDESDTLISTIVVNNQWTINLPDYLTKADVVDTYLKDTTEITSTTGFDLPTTYTDVPDGTFGNLNVNPTGYNSFEGYHDAINNTVTGGNDDRFAPAERKVTADVLPDAPTLVKTVTSSGGSVTGVGDVLTYKLVAGNSKEGVKDWRNVELSDILAQDKVAFNPNEHGISINGVAATANDFTFDVNTGRLVIKGGDIAANETVTVTFKVTVLQGAFNNEIKNRATATGYSPQETPFVAGPVNPNANHVEISVESNEVGVPGNNVIGSLTLVSAPETIDFGTIIYTATTKRVEDPTFDQGLVVSDTREENITGWNVTASLSTPMTNDDGRELVNALRYVNNGQERILNSSSQVVYLNGGGAGGSFDISSNWGTDPGSDGLKLQVNSNDKVYTGAYEGEITWQLMAGQP</sequence>
<proteinExistence type="predicted"/>
<gene>
    <name evidence="2" type="ORF">I6N95_24945</name>
</gene>
<feature type="domain" description="WxL" evidence="1">
    <location>
        <begin position="1227"/>
        <end position="1393"/>
    </location>
</feature>
<accession>A0A940PG55</accession>